<protein>
    <submittedName>
        <fullName evidence="2">Uncharacterized protein</fullName>
    </submittedName>
</protein>
<accession>A0ABN9Q595</accession>
<evidence type="ECO:0000256" key="1">
    <source>
        <dbReference type="SAM" id="MobiDB-lite"/>
    </source>
</evidence>
<proteinExistence type="predicted"/>
<evidence type="ECO:0000313" key="3">
    <source>
        <dbReference type="Proteomes" id="UP001189429"/>
    </source>
</evidence>
<feature type="compositionally biased region" description="Polar residues" evidence="1">
    <location>
        <begin position="94"/>
        <end position="103"/>
    </location>
</feature>
<dbReference type="EMBL" id="CAUYUJ010002147">
    <property type="protein sequence ID" value="CAK0799429.1"/>
    <property type="molecule type" value="Genomic_DNA"/>
</dbReference>
<feature type="region of interest" description="Disordered" evidence="1">
    <location>
        <begin position="81"/>
        <end position="103"/>
    </location>
</feature>
<keyword evidence="3" id="KW-1185">Reference proteome</keyword>
<comment type="caution">
    <text evidence="2">The sequence shown here is derived from an EMBL/GenBank/DDBJ whole genome shotgun (WGS) entry which is preliminary data.</text>
</comment>
<organism evidence="2 3">
    <name type="scientific">Prorocentrum cordatum</name>
    <dbReference type="NCBI Taxonomy" id="2364126"/>
    <lineage>
        <taxon>Eukaryota</taxon>
        <taxon>Sar</taxon>
        <taxon>Alveolata</taxon>
        <taxon>Dinophyceae</taxon>
        <taxon>Prorocentrales</taxon>
        <taxon>Prorocentraceae</taxon>
        <taxon>Prorocentrum</taxon>
    </lineage>
</organism>
<sequence>MSSWWKRYGRSGVPVILQRLTIFPSGWPEVDSDKPDRVILAWMGCYRAPTSGWQCPDFLGVRAVRQHIGLCGRRWREEERRMSRGGVRGPTPIGKTTNKKTIA</sequence>
<gene>
    <name evidence="2" type="ORF">PCOR1329_LOCUS7882</name>
</gene>
<reference evidence="2" key="1">
    <citation type="submission" date="2023-10" db="EMBL/GenBank/DDBJ databases">
        <authorList>
            <person name="Chen Y."/>
            <person name="Shah S."/>
            <person name="Dougan E. K."/>
            <person name="Thang M."/>
            <person name="Chan C."/>
        </authorList>
    </citation>
    <scope>NUCLEOTIDE SEQUENCE [LARGE SCALE GENOMIC DNA]</scope>
</reference>
<evidence type="ECO:0000313" key="2">
    <source>
        <dbReference type="EMBL" id="CAK0799429.1"/>
    </source>
</evidence>
<name>A0ABN9Q595_9DINO</name>
<dbReference type="Proteomes" id="UP001189429">
    <property type="component" value="Unassembled WGS sequence"/>
</dbReference>